<dbReference type="Pfam" id="PF00110">
    <property type="entry name" value="wnt"/>
    <property type="match status" value="1"/>
</dbReference>
<feature type="region of interest" description="Disordered" evidence="9">
    <location>
        <begin position="1"/>
        <end position="34"/>
    </location>
</feature>
<gene>
    <name evidence="10" type="ORF">J437_LFUL006466</name>
</gene>
<evidence type="ECO:0000256" key="1">
    <source>
        <dbReference type="ARBA" id="ARBA00004498"/>
    </source>
</evidence>
<evidence type="ECO:0000256" key="4">
    <source>
        <dbReference type="ARBA" id="ARBA00022525"/>
    </source>
</evidence>
<keyword evidence="5" id="KW-0272">Extracellular matrix</keyword>
<keyword evidence="4" id="KW-0964">Secreted</keyword>
<dbReference type="AlphaFoldDB" id="A0A8K0NX28"/>
<accession>A0A8K0NX28</accession>
<proteinExistence type="inferred from homology"/>
<keyword evidence="7" id="KW-1015">Disulfide bond</keyword>
<dbReference type="Proteomes" id="UP000792457">
    <property type="component" value="Unassembled WGS sequence"/>
</dbReference>
<dbReference type="GO" id="GO:0016055">
    <property type="term" value="P:Wnt signaling pathway"/>
    <property type="evidence" value="ECO:0007669"/>
    <property type="project" value="UniProtKB-KW"/>
</dbReference>
<reference evidence="10" key="1">
    <citation type="submission" date="2013-04" db="EMBL/GenBank/DDBJ databases">
        <authorList>
            <person name="Qu J."/>
            <person name="Murali S.C."/>
            <person name="Bandaranaike D."/>
            <person name="Bellair M."/>
            <person name="Blankenburg K."/>
            <person name="Chao H."/>
            <person name="Dinh H."/>
            <person name="Doddapaneni H."/>
            <person name="Downs B."/>
            <person name="Dugan-Rocha S."/>
            <person name="Elkadiri S."/>
            <person name="Gnanaolivu R.D."/>
            <person name="Hernandez B."/>
            <person name="Javaid M."/>
            <person name="Jayaseelan J.C."/>
            <person name="Lee S."/>
            <person name="Li M."/>
            <person name="Ming W."/>
            <person name="Munidasa M."/>
            <person name="Muniz J."/>
            <person name="Nguyen L."/>
            <person name="Ongeri F."/>
            <person name="Osuji N."/>
            <person name="Pu L.-L."/>
            <person name="Puazo M."/>
            <person name="Qu C."/>
            <person name="Quiroz J."/>
            <person name="Raj R."/>
            <person name="Weissenberger G."/>
            <person name="Xin Y."/>
            <person name="Zou X."/>
            <person name="Han Y."/>
            <person name="Richards S."/>
            <person name="Worley K."/>
            <person name="Muzny D."/>
            <person name="Gibbs R."/>
        </authorList>
    </citation>
    <scope>NUCLEOTIDE SEQUENCE</scope>
    <source>
        <strain evidence="10">Sampled in the wild</strain>
    </source>
</reference>
<evidence type="ECO:0000313" key="11">
    <source>
        <dbReference type="Proteomes" id="UP000792457"/>
    </source>
</evidence>
<keyword evidence="3 8" id="KW-0217">Developmental protein</keyword>
<evidence type="ECO:0000256" key="8">
    <source>
        <dbReference type="RuleBase" id="RU003500"/>
    </source>
</evidence>
<evidence type="ECO:0000256" key="7">
    <source>
        <dbReference type="ARBA" id="ARBA00023157"/>
    </source>
</evidence>
<keyword evidence="11" id="KW-1185">Reference proteome</keyword>
<dbReference type="EMBL" id="KZ308214">
    <property type="protein sequence ID" value="KAG8224872.1"/>
    <property type="molecule type" value="Genomic_DNA"/>
</dbReference>
<protein>
    <recommendedName>
        <fullName evidence="8">Protein Wnt</fullName>
    </recommendedName>
</protein>
<evidence type="ECO:0000256" key="3">
    <source>
        <dbReference type="ARBA" id="ARBA00022473"/>
    </source>
</evidence>
<comment type="caution">
    <text evidence="10">The sequence shown here is derived from an EMBL/GenBank/DDBJ whole genome shotgun (WGS) entry which is preliminary data.</text>
</comment>
<organism evidence="10 11">
    <name type="scientific">Ladona fulva</name>
    <name type="common">Scarce chaser dragonfly</name>
    <name type="synonym">Libellula fulva</name>
    <dbReference type="NCBI Taxonomy" id="123851"/>
    <lineage>
        <taxon>Eukaryota</taxon>
        <taxon>Metazoa</taxon>
        <taxon>Ecdysozoa</taxon>
        <taxon>Arthropoda</taxon>
        <taxon>Hexapoda</taxon>
        <taxon>Insecta</taxon>
        <taxon>Pterygota</taxon>
        <taxon>Palaeoptera</taxon>
        <taxon>Odonata</taxon>
        <taxon>Epiprocta</taxon>
        <taxon>Anisoptera</taxon>
        <taxon>Libelluloidea</taxon>
        <taxon>Libellulidae</taxon>
        <taxon>Ladona</taxon>
    </lineage>
</organism>
<dbReference type="GO" id="GO:0005102">
    <property type="term" value="F:signaling receptor binding"/>
    <property type="evidence" value="ECO:0007669"/>
    <property type="project" value="InterPro"/>
</dbReference>
<evidence type="ECO:0000313" key="10">
    <source>
        <dbReference type="EMBL" id="KAG8224872.1"/>
    </source>
</evidence>
<name>A0A8K0NX28_LADFU</name>
<comment type="subcellular location">
    <subcellularLocation>
        <location evidence="1 8">Secreted</location>
        <location evidence="1 8">Extracellular space</location>
        <location evidence="1 8">Extracellular matrix</location>
    </subcellularLocation>
</comment>
<dbReference type="OrthoDB" id="7445603at2759"/>
<evidence type="ECO:0000256" key="6">
    <source>
        <dbReference type="ARBA" id="ARBA00022687"/>
    </source>
</evidence>
<reference evidence="10" key="2">
    <citation type="submission" date="2017-10" db="EMBL/GenBank/DDBJ databases">
        <title>Ladona fulva Genome sequencing and assembly.</title>
        <authorList>
            <person name="Murali S."/>
            <person name="Richards S."/>
            <person name="Bandaranaike D."/>
            <person name="Bellair M."/>
            <person name="Blankenburg K."/>
            <person name="Chao H."/>
            <person name="Dinh H."/>
            <person name="Doddapaneni H."/>
            <person name="Dugan-Rocha S."/>
            <person name="Elkadiri S."/>
            <person name="Gnanaolivu R."/>
            <person name="Hernandez B."/>
            <person name="Skinner E."/>
            <person name="Javaid M."/>
            <person name="Lee S."/>
            <person name="Li M."/>
            <person name="Ming W."/>
            <person name="Munidasa M."/>
            <person name="Muniz J."/>
            <person name="Nguyen L."/>
            <person name="Hughes D."/>
            <person name="Osuji N."/>
            <person name="Pu L.-L."/>
            <person name="Puazo M."/>
            <person name="Qu C."/>
            <person name="Quiroz J."/>
            <person name="Raj R."/>
            <person name="Weissenberger G."/>
            <person name="Xin Y."/>
            <person name="Zou X."/>
            <person name="Han Y."/>
            <person name="Worley K."/>
            <person name="Muzny D."/>
            <person name="Gibbs R."/>
        </authorList>
    </citation>
    <scope>NUCLEOTIDE SEQUENCE</scope>
    <source>
        <strain evidence="10">Sampled in the wild</strain>
    </source>
</reference>
<evidence type="ECO:0000256" key="9">
    <source>
        <dbReference type="SAM" id="MobiDB-lite"/>
    </source>
</evidence>
<evidence type="ECO:0000256" key="2">
    <source>
        <dbReference type="ARBA" id="ARBA00005683"/>
    </source>
</evidence>
<comment type="function">
    <text evidence="8">Ligand for members of the frizzled family of seven transmembrane receptors.</text>
</comment>
<dbReference type="GO" id="GO:0005576">
    <property type="term" value="C:extracellular region"/>
    <property type="evidence" value="ECO:0007669"/>
    <property type="project" value="InterPro"/>
</dbReference>
<evidence type="ECO:0000256" key="5">
    <source>
        <dbReference type="ARBA" id="ARBA00022530"/>
    </source>
</evidence>
<dbReference type="InterPro" id="IPR005817">
    <property type="entry name" value="Wnt"/>
</dbReference>
<keyword evidence="6 8" id="KW-0879">Wnt signaling pathway</keyword>
<sequence length="127" mass="13525">MNSRALRKATGPPWNKPTTVGPALAASQRPAARSMGTLPASVSAACGRARRSLGLSRAQARLCRRAAETMPLVARAASQTAVVCGELFKERRWNCSSLELAPDLAPDLTTARKTQVARPSVLYGPRL</sequence>
<comment type="similarity">
    <text evidence="2 8">Belongs to the Wnt family.</text>
</comment>